<dbReference type="SUPFAM" id="SSF55874">
    <property type="entry name" value="ATPase domain of HSP90 chaperone/DNA topoisomerase II/histidine kinase"/>
    <property type="match status" value="1"/>
</dbReference>
<keyword evidence="3 7" id="KW-0547">Nucleotide-binding</keyword>
<dbReference type="GO" id="GO:0010906">
    <property type="term" value="P:regulation of glucose metabolic process"/>
    <property type="evidence" value="ECO:0007669"/>
    <property type="project" value="TreeGrafter"/>
</dbReference>
<evidence type="ECO:0000256" key="7">
    <source>
        <dbReference type="RuleBase" id="RU366032"/>
    </source>
</evidence>
<reference evidence="9" key="1">
    <citation type="submission" date="2021-03" db="EMBL/GenBank/DDBJ databases">
        <title>Draft genome sequence of rust myrtle Austropuccinia psidii MF-1, a brazilian biotype.</title>
        <authorList>
            <person name="Quecine M.C."/>
            <person name="Pachon D.M.R."/>
            <person name="Bonatelli M.L."/>
            <person name="Correr F.H."/>
            <person name="Franceschini L.M."/>
            <person name="Leite T.F."/>
            <person name="Margarido G.R.A."/>
            <person name="Almeida C.A."/>
            <person name="Ferrarezi J.A."/>
            <person name="Labate C.A."/>
        </authorList>
    </citation>
    <scope>NUCLEOTIDE SEQUENCE</scope>
    <source>
        <strain evidence="9">MF-1</strain>
    </source>
</reference>
<dbReference type="InterPro" id="IPR036890">
    <property type="entry name" value="HATPase_C_sf"/>
</dbReference>
<name>A0A9Q3CU93_9BASI</name>
<protein>
    <recommendedName>
        <fullName evidence="7">Protein-serine/threonine kinase</fullName>
        <ecNumber evidence="7">2.7.11.-</ecNumber>
    </recommendedName>
</protein>
<evidence type="ECO:0000256" key="4">
    <source>
        <dbReference type="ARBA" id="ARBA00022777"/>
    </source>
</evidence>
<sequence>MNRFFQSFSIKSSNFNKSKILNLTNHSQPIPFSLRQLIFFGKLLLKNQSNSRFDEIEQGLVKGANLVKTQLSVRLAHQIRQFESLPYIVTSNQFLNKAYDLYLEGFHKIADFPEISNASENKDWCELLKSLLTDHKLIIPHLAIGVAESANHLSNSQIEQFLTQILHSRIARRVLAEHHIALTNQFQINHQIQDKSLRCLGIIDTELHLAETIQNCIKLTQTTLANRHPSILSNDKLTIQINGEKNVKFAYISDHLEYILFELLLYSSRQTIHHAALHQTSISSLPINIQIASSPTHITVRISDNAGGILSPKRGSFSDEDAVPPSVSKPEMFSFLQLTSNMTGFQKLIGSGGMEGKVSEQVKIGQSTSNTQENYDVTEVQEAHLRIGLPLSLIYAQFLGGTLQMSSIPGSSDFVLCVPKLGTTCEPKIQPV</sequence>
<dbReference type="InterPro" id="IPR018955">
    <property type="entry name" value="BCDHK/PDK_N"/>
</dbReference>
<keyword evidence="6 7" id="KW-0496">Mitochondrion</keyword>
<evidence type="ECO:0000256" key="6">
    <source>
        <dbReference type="ARBA" id="ARBA00023128"/>
    </source>
</evidence>
<evidence type="ECO:0000256" key="2">
    <source>
        <dbReference type="ARBA" id="ARBA00022679"/>
    </source>
</evidence>
<proteinExistence type="inferred from homology"/>
<dbReference type="PANTHER" id="PTHR11947">
    <property type="entry name" value="PYRUVATE DEHYDROGENASE KINASE"/>
    <property type="match status" value="1"/>
</dbReference>
<dbReference type="PANTHER" id="PTHR11947:SF25">
    <property type="entry name" value="[PYRUVATE DEHYDROGENASE (ACETYL-TRANSFERRING)] KINASE 2, MITOCHONDRIAL"/>
    <property type="match status" value="1"/>
</dbReference>
<dbReference type="InterPro" id="IPR036784">
    <property type="entry name" value="AK/P_DHK_N_sf"/>
</dbReference>
<dbReference type="Proteomes" id="UP000765509">
    <property type="component" value="Unassembled WGS sequence"/>
</dbReference>
<dbReference type="GO" id="GO:0005759">
    <property type="term" value="C:mitochondrial matrix"/>
    <property type="evidence" value="ECO:0007669"/>
    <property type="project" value="UniProtKB-SubCell"/>
</dbReference>
<dbReference type="Gene3D" id="3.30.565.10">
    <property type="entry name" value="Histidine kinase-like ATPase, C-terminal domain"/>
    <property type="match status" value="1"/>
</dbReference>
<accession>A0A9Q3CU93</accession>
<dbReference type="AlphaFoldDB" id="A0A9Q3CU93"/>
<evidence type="ECO:0000256" key="3">
    <source>
        <dbReference type="ARBA" id="ARBA00022741"/>
    </source>
</evidence>
<organism evidence="9 10">
    <name type="scientific">Austropuccinia psidii MF-1</name>
    <dbReference type="NCBI Taxonomy" id="1389203"/>
    <lineage>
        <taxon>Eukaryota</taxon>
        <taxon>Fungi</taxon>
        <taxon>Dikarya</taxon>
        <taxon>Basidiomycota</taxon>
        <taxon>Pucciniomycotina</taxon>
        <taxon>Pucciniomycetes</taxon>
        <taxon>Pucciniales</taxon>
        <taxon>Sphaerophragmiaceae</taxon>
        <taxon>Austropuccinia</taxon>
    </lineage>
</organism>
<evidence type="ECO:0000256" key="5">
    <source>
        <dbReference type="ARBA" id="ARBA00022840"/>
    </source>
</evidence>
<evidence type="ECO:0000313" key="10">
    <source>
        <dbReference type="Proteomes" id="UP000765509"/>
    </source>
</evidence>
<keyword evidence="4 7" id="KW-0418">Kinase</keyword>
<evidence type="ECO:0000313" key="9">
    <source>
        <dbReference type="EMBL" id="MBW0491416.1"/>
    </source>
</evidence>
<comment type="caution">
    <text evidence="9">The sequence shown here is derived from an EMBL/GenBank/DDBJ whole genome shotgun (WGS) entry which is preliminary data.</text>
</comment>
<dbReference type="GO" id="GO:0004740">
    <property type="term" value="F:pyruvate dehydrogenase (acetyl-transferring) kinase activity"/>
    <property type="evidence" value="ECO:0007669"/>
    <property type="project" value="TreeGrafter"/>
</dbReference>
<keyword evidence="10" id="KW-1185">Reference proteome</keyword>
<keyword evidence="5 7" id="KW-0067">ATP-binding</keyword>
<comment type="subcellular location">
    <subcellularLocation>
        <location evidence="7">Mitochondrion matrix</location>
    </subcellularLocation>
</comment>
<dbReference type="OrthoDB" id="3264224at2759"/>
<dbReference type="SUPFAM" id="SSF69012">
    <property type="entry name" value="alpha-ketoacid dehydrogenase kinase, N-terminal domain"/>
    <property type="match status" value="1"/>
</dbReference>
<evidence type="ECO:0000259" key="8">
    <source>
        <dbReference type="Pfam" id="PF10436"/>
    </source>
</evidence>
<dbReference type="Pfam" id="PF10436">
    <property type="entry name" value="BCDHK_Adom3"/>
    <property type="match status" value="1"/>
</dbReference>
<dbReference type="EC" id="2.7.11.-" evidence="7"/>
<dbReference type="EMBL" id="AVOT02011071">
    <property type="protein sequence ID" value="MBW0491416.1"/>
    <property type="molecule type" value="Genomic_DNA"/>
</dbReference>
<dbReference type="GO" id="GO:0005524">
    <property type="term" value="F:ATP binding"/>
    <property type="evidence" value="ECO:0007669"/>
    <property type="project" value="UniProtKB-UniRule"/>
</dbReference>
<gene>
    <name evidence="9" type="ORF">O181_031131</name>
</gene>
<comment type="similarity">
    <text evidence="1 7">Belongs to the PDK/BCKDK protein kinase family.</text>
</comment>
<dbReference type="InterPro" id="IPR039028">
    <property type="entry name" value="BCKD/PDK"/>
</dbReference>
<evidence type="ECO:0000256" key="1">
    <source>
        <dbReference type="ARBA" id="ARBA00006155"/>
    </source>
</evidence>
<keyword evidence="2 7" id="KW-0808">Transferase</keyword>
<dbReference type="Gene3D" id="1.20.140.20">
    <property type="entry name" value="Alpha-ketoacid/pyruvate dehydrogenase kinase, N-terminal domain"/>
    <property type="match status" value="1"/>
</dbReference>
<feature type="domain" description="Branched-chain alpha-ketoacid dehydrogenase kinase/Pyruvate dehydrogenase kinase N-terminal" evidence="8">
    <location>
        <begin position="31"/>
        <end position="204"/>
    </location>
</feature>